<evidence type="ECO:0000256" key="11">
    <source>
        <dbReference type="ARBA" id="ARBA00023014"/>
    </source>
</evidence>
<evidence type="ECO:0000256" key="6">
    <source>
        <dbReference type="ARBA" id="ARBA00022643"/>
    </source>
</evidence>
<evidence type="ECO:0000256" key="12">
    <source>
        <dbReference type="ARBA" id="ARBA00023164"/>
    </source>
</evidence>
<feature type="domain" description="Glutamine amidotransferase type-2" evidence="16">
    <location>
        <begin position="86"/>
        <end position="339"/>
    </location>
</feature>
<evidence type="ECO:0000256" key="3">
    <source>
        <dbReference type="ARBA" id="ARBA00009716"/>
    </source>
</evidence>
<evidence type="ECO:0000313" key="18">
    <source>
        <dbReference type="Proteomes" id="UP000886653"/>
    </source>
</evidence>
<evidence type="ECO:0000313" key="17">
    <source>
        <dbReference type="EMBL" id="KAG0138960.1"/>
    </source>
</evidence>
<keyword evidence="12" id="KW-0314">Glutamate biosynthesis</keyword>
<dbReference type="InterPro" id="IPR017932">
    <property type="entry name" value="GATase_2_dom"/>
</dbReference>
<comment type="similarity">
    <text evidence="3">Belongs to the glutamate synthase family.</text>
</comment>
<dbReference type="AlphaFoldDB" id="A0A9P6N4Q8"/>
<comment type="cofactor">
    <cofactor evidence="2">
        <name>[3Fe-4S] cluster</name>
        <dbReference type="ChEBI" id="CHEBI:21137"/>
    </cofactor>
</comment>
<name>A0A9P6N4Q8_9BASI</name>
<dbReference type="PROSITE" id="PS51278">
    <property type="entry name" value="GATASE_TYPE_2"/>
    <property type="match status" value="1"/>
</dbReference>
<keyword evidence="7" id="KW-0479">Metal-binding</keyword>
<dbReference type="GO" id="GO:0051538">
    <property type="term" value="F:3 iron, 4 sulfur cluster binding"/>
    <property type="evidence" value="ECO:0007669"/>
    <property type="project" value="UniProtKB-KW"/>
</dbReference>
<dbReference type="GO" id="GO:0046872">
    <property type="term" value="F:metal ion binding"/>
    <property type="evidence" value="ECO:0007669"/>
    <property type="project" value="UniProtKB-KW"/>
</dbReference>
<evidence type="ECO:0000259" key="16">
    <source>
        <dbReference type="PROSITE" id="PS51278"/>
    </source>
</evidence>
<keyword evidence="9" id="KW-0560">Oxidoreductase</keyword>
<evidence type="ECO:0000256" key="2">
    <source>
        <dbReference type="ARBA" id="ARBA00001927"/>
    </source>
</evidence>
<keyword evidence="10" id="KW-0408">Iron</keyword>
<evidence type="ECO:0000256" key="13">
    <source>
        <dbReference type="ARBA" id="ARBA00023291"/>
    </source>
</evidence>
<dbReference type="InterPro" id="IPR050711">
    <property type="entry name" value="ET-N_metabolism_enzyme"/>
</dbReference>
<protein>
    <recommendedName>
        <fullName evidence="15">glutamate synthase (ferredoxin)</fullName>
        <ecNumber evidence="15">1.4.7.1</ecNumber>
    </recommendedName>
</protein>
<evidence type="ECO:0000256" key="9">
    <source>
        <dbReference type="ARBA" id="ARBA00023002"/>
    </source>
</evidence>
<gene>
    <name evidence="17" type="ORF">CROQUDRAFT_667096</name>
</gene>
<dbReference type="GO" id="GO:0006537">
    <property type="term" value="P:glutamate biosynthetic process"/>
    <property type="evidence" value="ECO:0007669"/>
    <property type="project" value="UniProtKB-KW"/>
</dbReference>
<comment type="pathway">
    <text evidence="14">Amino-acid biosynthesis; L-glutamate biosynthesis via GLT pathway; L-glutamate from 2-oxoglutarate and L-glutamine (ferredoxin route): step 1/1.</text>
</comment>
<dbReference type="PANTHER" id="PTHR11938">
    <property type="entry name" value="FAD NADPH DEHYDROGENASE/OXIDOREDUCTASE"/>
    <property type="match status" value="1"/>
</dbReference>
<evidence type="ECO:0000256" key="15">
    <source>
        <dbReference type="ARBA" id="ARBA00039085"/>
    </source>
</evidence>
<dbReference type="PANTHER" id="PTHR11938:SF133">
    <property type="entry name" value="GLUTAMATE SYNTHASE (NADH)"/>
    <property type="match status" value="1"/>
</dbReference>
<dbReference type="GO" id="GO:0019676">
    <property type="term" value="P:ammonia assimilation cycle"/>
    <property type="evidence" value="ECO:0007669"/>
    <property type="project" value="TreeGrafter"/>
</dbReference>
<evidence type="ECO:0000256" key="7">
    <source>
        <dbReference type="ARBA" id="ARBA00022723"/>
    </source>
</evidence>
<keyword evidence="13" id="KW-0003">3Fe-4S</keyword>
<evidence type="ECO:0000256" key="8">
    <source>
        <dbReference type="ARBA" id="ARBA00022962"/>
    </source>
</evidence>
<keyword evidence="4" id="KW-0028">Amino-acid biosynthesis</keyword>
<dbReference type="GO" id="GO:0016040">
    <property type="term" value="F:glutamate synthase (NADH) activity"/>
    <property type="evidence" value="ECO:0007669"/>
    <property type="project" value="TreeGrafter"/>
</dbReference>
<sequence length="339" mass="37862">MTKAVHFANPDPVACLADNEQTEDHHHTFTKDRVLLTNVEDEFRLDINPSVEIEAAEDVLRSNSHWAGALPAAQGLYDPNQEKDACGVGFVCQMQGEPSHRIVSDARGLLCNMTHRGATGADTRDGDGAGLMCSIPHEFFEHEANTLGFKLPSPGHYAVGNVFFKPDAPEALASEKKTFEGIADSLNLRVLGWREVPRDNSILGPAALSREPLVLQPFVVLNGHESSPDTITNGSSNFDNQYFERQLYVLRKHATHSIGLAKWFYICSLSNKVIVYKGQLSPRQVYDYFFDLNHVLFAAHFCMVHSRFSTNTFPSWDRAQPMRWAAHNGQAQFTLYIIS</sequence>
<dbReference type="InterPro" id="IPR029055">
    <property type="entry name" value="Ntn_hydrolases_N"/>
</dbReference>
<keyword evidence="18" id="KW-1185">Reference proteome</keyword>
<dbReference type="EMBL" id="MU168069">
    <property type="protein sequence ID" value="KAG0138960.1"/>
    <property type="molecule type" value="Genomic_DNA"/>
</dbReference>
<accession>A0A9P6N4Q8</accession>
<dbReference type="Pfam" id="PF00310">
    <property type="entry name" value="GATase_2"/>
    <property type="match status" value="1"/>
</dbReference>
<dbReference type="EC" id="1.4.7.1" evidence="15"/>
<evidence type="ECO:0000256" key="5">
    <source>
        <dbReference type="ARBA" id="ARBA00022630"/>
    </source>
</evidence>
<evidence type="ECO:0000256" key="4">
    <source>
        <dbReference type="ARBA" id="ARBA00022605"/>
    </source>
</evidence>
<dbReference type="GO" id="GO:0016041">
    <property type="term" value="F:glutamate synthase (ferredoxin) activity"/>
    <property type="evidence" value="ECO:0007669"/>
    <property type="project" value="UniProtKB-EC"/>
</dbReference>
<reference evidence="17" key="1">
    <citation type="submission" date="2013-11" db="EMBL/GenBank/DDBJ databases">
        <title>Genome sequence of the fusiform rust pathogen reveals effectors for host alternation and coevolution with pine.</title>
        <authorList>
            <consortium name="DOE Joint Genome Institute"/>
            <person name="Smith K."/>
            <person name="Pendleton A."/>
            <person name="Kubisiak T."/>
            <person name="Anderson C."/>
            <person name="Salamov A."/>
            <person name="Aerts A."/>
            <person name="Riley R."/>
            <person name="Clum A."/>
            <person name="Lindquist E."/>
            <person name="Ence D."/>
            <person name="Campbell M."/>
            <person name="Kronenberg Z."/>
            <person name="Feau N."/>
            <person name="Dhillon B."/>
            <person name="Hamelin R."/>
            <person name="Burleigh J."/>
            <person name="Smith J."/>
            <person name="Yandell M."/>
            <person name="Nelson C."/>
            <person name="Grigoriev I."/>
            <person name="Davis J."/>
        </authorList>
    </citation>
    <scope>NUCLEOTIDE SEQUENCE</scope>
    <source>
        <strain evidence="17">G11</strain>
    </source>
</reference>
<dbReference type="SUPFAM" id="SSF56235">
    <property type="entry name" value="N-terminal nucleophile aminohydrolases (Ntn hydrolases)"/>
    <property type="match status" value="1"/>
</dbReference>
<evidence type="ECO:0000256" key="10">
    <source>
        <dbReference type="ARBA" id="ARBA00023004"/>
    </source>
</evidence>
<comment type="caution">
    <text evidence="17">The sequence shown here is derived from an EMBL/GenBank/DDBJ whole genome shotgun (WGS) entry which is preliminary data.</text>
</comment>
<organism evidence="17 18">
    <name type="scientific">Cronartium quercuum f. sp. fusiforme G11</name>
    <dbReference type="NCBI Taxonomy" id="708437"/>
    <lineage>
        <taxon>Eukaryota</taxon>
        <taxon>Fungi</taxon>
        <taxon>Dikarya</taxon>
        <taxon>Basidiomycota</taxon>
        <taxon>Pucciniomycotina</taxon>
        <taxon>Pucciniomycetes</taxon>
        <taxon>Pucciniales</taxon>
        <taxon>Coleosporiaceae</taxon>
        <taxon>Cronartium</taxon>
    </lineage>
</organism>
<evidence type="ECO:0000256" key="14">
    <source>
        <dbReference type="ARBA" id="ARBA00037928"/>
    </source>
</evidence>
<evidence type="ECO:0000256" key="1">
    <source>
        <dbReference type="ARBA" id="ARBA00001917"/>
    </source>
</evidence>
<keyword evidence="5" id="KW-0285">Flavoprotein</keyword>
<dbReference type="Gene3D" id="3.60.20.10">
    <property type="entry name" value="Glutamine Phosphoribosylpyrophosphate, subunit 1, domain 1"/>
    <property type="match status" value="1"/>
</dbReference>
<keyword evidence="11" id="KW-0411">Iron-sulfur</keyword>
<comment type="cofactor">
    <cofactor evidence="1">
        <name>FMN</name>
        <dbReference type="ChEBI" id="CHEBI:58210"/>
    </cofactor>
</comment>
<keyword evidence="8" id="KW-0315">Glutamine amidotransferase</keyword>
<dbReference type="Proteomes" id="UP000886653">
    <property type="component" value="Unassembled WGS sequence"/>
</dbReference>
<proteinExistence type="inferred from homology"/>
<dbReference type="OrthoDB" id="4327079at2759"/>
<keyword evidence="6" id="KW-0288">FMN</keyword>